<protein>
    <submittedName>
        <fullName evidence="2">Uncharacterized protein</fullName>
    </submittedName>
</protein>
<proteinExistence type="predicted"/>
<feature type="coiled-coil region" evidence="1">
    <location>
        <begin position="270"/>
        <end position="329"/>
    </location>
</feature>
<feature type="coiled-coil region" evidence="1">
    <location>
        <begin position="177"/>
        <end position="246"/>
    </location>
</feature>
<dbReference type="EMBL" id="CAJJDN010000004">
    <property type="protein sequence ID" value="CAD8050181.1"/>
    <property type="molecule type" value="Genomic_DNA"/>
</dbReference>
<keyword evidence="3" id="KW-1185">Reference proteome</keyword>
<dbReference type="AlphaFoldDB" id="A0A8S1K625"/>
<sequence length="495" mass="59348">MNLQNYNREGRNYQTERVRQISPSSKLMHLSNQEISFYVSKYGDPQENSKDAKNTQYFMSLIQPLLEENYQLKDTILNLTEALKLDKELLLETISQIIKDKNLSSQSTISEILSQLTIYVKKDRDYTLKLELLVEQKDLEILQLQQEIENNKKWKIQFIEEKNQEVESRTSRFFFQMDQLKETNQKLQQQNKESQDLLNSEQQYSQKLNEQLQKIIDEFNKSQQQKQELQLQLSIAERQIQQEKQDSQKRLNDQISSLHRDHHQQIEQIKIEQMSLVNDLKKQIQNYQEEIKNLELSYTASLDKNLNEIKRLQNQIQISEKQISVYKQQELANLDNLSKIMMEKRDKDSKLKNLNLIILEKDKQIDNLTLDVLQLKSKLEQAELKCTQQITKYKLKYKEKTQEKIFEAKKDLEHKIVTIEQEKKKICEDFKQQIIVLDVQKTSLVKECKADNEKLRDEIEDLEFKLKDLDNMWDFKYAKLKMEHDRLKLELAQYQ</sequence>
<organism evidence="2 3">
    <name type="scientific">Paramecium sonneborni</name>
    <dbReference type="NCBI Taxonomy" id="65129"/>
    <lineage>
        <taxon>Eukaryota</taxon>
        <taxon>Sar</taxon>
        <taxon>Alveolata</taxon>
        <taxon>Ciliophora</taxon>
        <taxon>Intramacronucleata</taxon>
        <taxon>Oligohymenophorea</taxon>
        <taxon>Peniculida</taxon>
        <taxon>Parameciidae</taxon>
        <taxon>Paramecium</taxon>
    </lineage>
</organism>
<evidence type="ECO:0000256" key="1">
    <source>
        <dbReference type="SAM" id="Coils"/>
    </source>
</evidence>
<feature type="coiled-coil region" evidence="1">
    <location>
        <begin position="409"/>
        <end position="472"/>
    </location>
</feature>
<dbReference type="Proteomes" id="UP000692954">
    <property type="component" value="Unassembled WGS sequence"/>
</dbReference>
<gene>
    <name evidence="2" type="ORF">PSON_ATCC_30995.1.T0040514</name>
</gene>
<dbReference type="OrthoDB" id="307544at2759"/>
<evidence type="ECO:0000313" key="3">
    <source>
        <dbReference type="Proteomes" id="UP000692954"/>
    </source>
</evidence>
<keyword evidence="1" id="KW-0175">Coiled coil</keyword>
<accession>A0A8S1K625</accession>
<comment type="caution">
    <text evidence="2">The sequence shown here is derived from an EMBL/GenBank/DDBJ whole genome shotgun (WGS) entry which is preliminary data.</text>
</comment>
<evidence type="ECO:0000313" key="2">
    <source>
        <dbReference type="EMBL" id="CAD8050181.1"/>
    </source>
</evidence>
<reference evidence="2" key="1">
    <citation type="submission" date="2021-01" db="EMBL/GenBank/DDBJ databases">
        <authorList>
            <consortium name="Genoscope - CEA"/>
            <person name="William W."/>
        </authorList>
    </citation>
    <scope>NUCLEOTIDE SEQUENCE</scope>
</reference>
<name>A0A8S1K625_9CILI</name>